<keyword evidence="7" id="KW-0456">Lyase</keyword>
<dbReference type="RefSeq" id="WP_160952197.1">
    <property type="nucleotide sequence ID" value="NZ_WWEQ01000004.1"/>
</dbReference>
<evidence type="ECO:0000256" key="8">
    <source>
        <dbReference type="RuleBase" id="RU364100"/>
    </source>
</evidence>
<dbReference type="InterPro" id="IPR036590">
    <property type="entry name" value="SRAP-like"/>
</dbReference>
<organism evidence="9 10">
    <name type="scientific">Brevibacterium rongguiense</name>
    <dbReference type="NCBI Taxonomy" id="2695267"/>
    <lineage>
        <taxon>Bacteria</taxon>
        <taxon>Bacillati</taxon>
        <taxon>Actinomycetota</taxon>
        <taxon>Actinomycetes</taxon>
        <taxon>Micrococcales</taxon>
        <taxon>Brevibacteriaceae</taxon>
        <taxon>Brevibacterium</taxon>
    </lineage>
</organism>
<comment type="similarity">
    <text evidence="1 8">Belongs to the SOS response-associated peptidase family.</text>
</comment>
<dbReference type="GO" id="GO:0106300">
    <property type="term" value="P:protein-DNA covalent cross-linking repair"/>
    <property type="evidence" value="ECO:0007669"/>
    <property type="project" value="InterPro"/>
</dbReference>
<sequence>MCGRLNLSLDPADLVDELDIARDGYPYRERYNVPPSAVIPIIADRPAESGEVSRRLEAARWGLVPGWAKDIGIGSRAFNARSETIADKPMFRTALGARRCIVPCAGYYEWERTEAGKQPWFMHPESGDWLFMAGVFEFRRVDAELADGTVTGEDPAVQDGWLVSASIITAPAAGHLTQVHDRMPVMLDRAGVERWLDPSLAKEEAAAVLGAAIADFDPTMVARRRVGQAVGKVGNEGPQLVAPVPAP</sequence>
<keyword evidence="10" id="KW-1185">Reference proteome</keyword>
<keyword evidence="6" id="KW-0238">DNA-binding</keyword>
<evidence type="ECO:0000256" key="7">
    <source>
        <dbReference type="ARBA" id="ARBA00023239"/>
    </source>
</evidence>
<keyword evidence="2 8" id="KW-0645">Protease</keyword>
<evidence type="ECO:0000256" key="2">
    <source>
        <dbReference type="ARBA" id="ARBA00022670"/>
    </source>
</evidence>
<evidence type="ECO:0000256" key="1">
    <source>
        <dbReference type="ARBA" id="ARBA00008136"/>
    </source>
</evidence>
<dbReference type="PANTHER" id="PTHR13604">
    <property type="entry name" value="DC12-RELATED"/>
    <property type="match status" value="1"/>
</dbReference>
<evidence type="ECO:0000256" key="6">
    <source>
        <dbReference type="ARBA" id="ARBA00023125"/>
    </source>
</evidence>
<dbReference type="GO" id="GO:0003697">
    <property type="term" value="F:single-stranded DNA binding"/>
    <property type="evidence" value="ECO:0007669"/>
    <property type="project" value="InterPro"/>
</dbReference>
<dbReference type="Proteomes" id="UP000469215">
    <property type="component" value="Unassembled WGS sequence"/>
</dbReference>
<proteinExistence type="inferred from homology"/>
<accession>A0A6N9H424</accession>
<evidence type="ECO:0000256" key="3">
    <source>
        <dbReference type="ARBA" id="ARBA00022763"/>
    </source>
</evidence>
<dbReference type="AlphaFoldDB" id="A0A6N9H424"/>
<dbReference type="Gene3D" id="3.90.1680.10">
    <property type="entry name" value="SOS response associated peptidase-like"/>
    <property type="match status" value="1"/>
</dbReference>
<evidence type="ECO:0000313" key="10">
    <source>
        <dbReference type="Proteomes" id="UP000469215"/>
    </source>
</evidence>
<dbReference type="GO" id="GO:0006508">
    <property type="term" value="P:proteolysis"/>
    <property type="evidence" value="ECO:0007669"/>
    <property type="project" value="UniProtKB-KW"/>
</dbReference>
<dbReference type="InterPro" id="IPR003738">
    <property type="entry name" value="SRAP"/>
</dbReference>
<dbReference type="GO" id="GO:0008233">
    <property type="term" value="F:peptidase activity"/>
    <property type="evidence" value="ECO:0007669"/>
    <property type="project" value="UniProtKB-KW"/>
</dbReference>
<dbReference type="SUPFAM" id="SSF143081">
    <property type="entry name" value="BB1717-like"/>
    <property type="match status" value="1"/>
</dbReference>
<protein>
    <recommendedName>
        <fullName evidence="8">Abasic site processing protein</fullName>
        <ecNumber evidence="8">3.4.-.-</ecNumber>
    </recommendedName>
</protein>
<evidence type="ECO:0000313" key="9">
    <source>
        <dbReference type="EMBL" id="MYM18760.1"/>
    </source>
</evidence>
<dbReference type="EMBL" id="WWEQ01000004">
    <property type="protein sequence ID" value="MYM18760.1"/>
    <property type="molecule type" value="Genomic_DNA"/>
</dbReference>
<dbReference type="Pfam" id="PF02586">
    <property type="entry name" value="SRAP"/>
    <property type="match status" value="1"/>
</dbReference>
<keyword evidence="4 8" id="KW-0378">Hydrolase</keyword>
<name>A0A6N9H424_9MICO</name>
<comment type="caution">
    <text evidence="9">The sequence shown here is derived from an EMBL/GenBank/DDBJ whole genome shotgun (WGS) entry which is preliminary data.</text>
</comment>
<evidence type="ECO:0000256" key="4">
    <source>
        <dbReference type="ARBA" id="ARBA00022801"/>
    </source>
</evidence>
<gene>
    <name evidence="9" type="ORF">GSY69_01890</name>
</gene>
<evidence type="ECO:0000256" key="5">
    <source>
        <dbReference type="ARBA" id="ARBA00023124"/>
    </source>
</evidence>
<dbReference type="EC" id="3.4.-.-" evidence="8"/>
<dbReference type="PANTHER" id="PTHR13604:SF0">
    <property type="entry name" value="ABASIC SITE PROCESSING PROTEIN HMCES"/>
    <property type="match status" value="1"/>
</dbReference>
<dbReference type="GO" id="GO:0016829">
    <property type="term" value="F:lyase activity"/>
    <property type="evidence" value="ECO:0007669"/>
    <property type="project" value="UniProtKB-KW"/>
</dbReference>
<reference evidence="9 10" key="1">
    <citation type="submission" date="2020-01" db="EMBL/GenBank/DDBJ databases">
        <authorList>
            <person name="Deng T."/>
        </authorList>
    </citation>
    <scope>NUCLEOTIDE SEQUENCE [LARGE SCALE GENOMIC DNA]</scope>
    <source>
        <strain evidence="9 10">5221</strain>
    </source>
</reference>
<keyword evidence="3" id="KW-0227">DNA damage</keyword>
<keyword evidence="5" id="KW-0190">Covalent protein-DNA linkage</keyword>